<keyword evidence="1" id="KW-0472">Membrane</keyword>
<dbReference type="WBParaSite" id="GPUH_0001393301-mRNA-1">
    <property type="protein sequence ID" value="GPUH_0001393301-mRNA-1"/>
    <property type="gene ID" value="GPUH_0001393301"/>
</dbReference>
<evidence type="ECO:0000313" key="3">
    <source>
        <dbReference type="EMBL" id="VDN45059.1"/>
    </source>
</evidence>
<dbReference type="EMBL" id="UYRT01108442">
    <property type="protein sequence ID" value="VDN45059.1"/>
    <property type="molecule type" value="Genomic_DNA"/>
</dbReference>
<feature type="transmembrane region" description="Helical" evidence="1">
    <location>
        <begin position="43"/>
        <end position="61"/>
    </location>
</feature>
<accession>A0A183DYX7</accession>
<evidence type="ECO:0000313" key="6">
    <source>
        <dbReference type="WBParaSite" id="GPUH_0002610201-mRNA-1"/>
    </source>
</evidence>
<evidence type="ECO:0000256" key="1">
    <source>
        <dbReference type="SAM" id="Phobius"/>
    </source>
</evidence>
<reference evidence="2 4" key="2">
    <citation type="submission" date="2018-11" db="EMBL/GenBank/DDBJ databases">
        <authorList>
            <consortium name="Pathogen Informatics"/>
        </authorList>
    </citation>
    <scope>NUCLEOTIDE SEQUENCE [LARGE SCALE GENOMIC DNA]</scope>
</reference>
<evidence type="ECO:0000313" key="2">
    <source>
        <dbReference type="EMBL" id="VDN23236.1"/>
    </source>
</evidence>
<gene>
    <name evidence="2" type="ORF">GPUH_LOCUS13918</name>
    <name evidence="3" type="ORF">GPUH_LOCUS26072</name>
</gene>
<organism evidence="5">
    <name type="scientific">Gongylonema pulchrum</name>
    <dbReference type="NCBI Taxonomy" id="637853"/>
    <lineage>
        <taxon>Eukaryota</taxon>
        <taxon>Metazoa</taxon>
        <taxon>Ecdysozoa</taxon>
        <taxon>Nematoda</taxon>
        <taxon>Chromadorea</taxon>
        <taxon>Rhabditida</taxon>
        <taxon>Spirurina</taxon>
        <taxon>Spiruromorpha</taxon>
        <taxon>Spiruroidea</taxon>
        <taxon>Gongylonematidae</taxon>
        <taxon>Gongylonema</taxon>
    </lineage>
</organism>
<proteinExistence type="predicted"/>
<protein>
    <submittedName>
        <fullName evidence="5 6">WAT1-related protein</fullName>
    </submittedName>
</protein>
<keyword evidence="4" id="KW-1185">Reference proteome</keyword>
<reference evidence="5 6" key="1">
    <citation type="submission" date="2016-06" db="UniProtKB">
        <authorList>
            <consortium name="WormBaseParasite"/>
        </authorList>
    </citation>
    <scope>IDENTIFICATION</scope>
</reference>
<sequence>MKLEAIAEIHTKITALMAIYSACHVATKFIARNLIGQNVSRMPAAMFCYIFVPTTAMLCILHRGAAEASGKLPFFRRSKVLIFSIIEVNFG</sequence>
<dbReference type="Proteomes" id="UP000271098">
    <property type="component" value="Unassembled WGS sequence"/>
</dbReference>
<keyword evidence="1" id="KW-1133">Transmembrane helix</keyword>
<dbReference type="EMBL" id="UYRT01080708">
    <property type="protein sequence ID" value="VDN23236.1"/>
    <property type="molecule type" value="Genomic_DNA"/>
</dbReference>
<dbReference type="WBParaSite" id="GPUH_0002610201-mRNA-1">
    <property type="protein sequence ID" value="GPUH_0002610201-mRNA-1"/>
    <property type="gene ID" value="GPUH_0002610201"/>
</dbReference>
<feature type="transmembrane region" description="Helical" evidence="1">
    <location>
        <begin position="12"/>
        <end position="31"/>
    </location>
</feature>
<dbReference type="AlphaFoldDB" id="A0A183DYX7"/>
<evidence type="ECO:0000313" key="4">
    <source>
        <dbReference type="Proteomes" id="UP000271098"/>
    </source>
</evidence>
<name>A0A183DYX7_9BILA</name>
<keyword evidence="1" id="KW-0812">Transmembrane</keyword>
<evidence type="ECO:0000313" key="5">
    <source>
        <dbReference type="WBParaSite" id="GPUH_0001393301-mRNA-1"/>
    </source>
</evidence>